<evidence type="ECO:0000259" key="1">
    <source>
        <dbReference type="Pfam" id="PF01471"/>
    </source>
</evidence>
<feature type="domain" description="Peptidoglycan binding-like" evidence="1">
    <location>
        <begin position="238"/>
        <end position="293"/>
    </location>
</feature>
<organism evidence="2 3">
    <name type="scientific">Brunnivagina elsteri CCALA 953</name>
    <dbReference type="NCBI Taxonomy" id="987040"/>
    <lineage>
        <taxon>Bacteria</taxon>
        <taxon>Bacillati</taxon>
        <taxon>Cyanobacteriota</taxon>
        <taxon>Cyanophyceae</taxon>
        <taxon>Nostocales</taxon>
        <taxon>Calotrichaceae</taxon>
        <taxon>Brunnivagina</taxon>
    </lineage>
</organism>
<dbReference type="InterPro" id="IPR002477">
    <property type="entry name" value="Peptidoglycan-bd-like"/>
</dbReference>
<evidence type="ECO:0000313" key="3">
    <source>
        <dbReference type="Proteomes" id="UP000218238"/>
    </source>
</evidence>
<dbReference type="Proteomes" id="UP000218238">
    <property type="component" value="Unassembled WGS sequence"/>
</dbReference>
<protein>
    <submittedName>
        <fullName evidence="2">Peptidoglycan-binding protein</fullName>
    </submittedName>
</protein>
<proteinExistence type="predicted"/>
<dbReference type="InterPro" id="IPR036365">
    <property type="entry name" value="PGBD-like_sf"/>
</dbReference>
<dbReference type="SUPFAM" id="SSF47090">
    <property type="entry name" value="PGBD-like"/>
    <property type="match status" value="4"/>
</dbReference>
<dbReference type="RefSeq" id="WP_095719884.1">
    <property type="nucleotide sequence ID" value="NZ_NTFS01000005.1"/>
</dbReference>
<feature type="domain" description="Peptidoglycan binding-like" evidence="1">
    <location>
        <begin position="70"/>
        <end position="125"/>
    </location>
</feature>
<reference evidence="2 3" key="1">
    <citation type="submission" date="2017-08" db="EMBL/GenBank/DDBJ databases">
        <title>Draft genome sequence of filamentous cyanobacterium Calothrix elsteri CCALA 953.</title>
        <authorList>
            <person name="Gagunashvili A.N."/>
            <person name="Elster J."/>
            <person name="Andresson O.S."/>
        </authorList>
    </citation>
    <scope>NUCLEOTIDE SEQUENCE [LARGE SCALE GENOMIC DNA]</scope>
    <source>
        <strain evidence="2 3">CCALA 953</strain>
    </source>
</reference>
<dbReference type="AlphaFoldDB" id="A0A2A2TQ61"/>
<dbReference type="InterPro" id="IPR036366">
    <property type="entry name" value="PGBDSf"/>
</dbReference>
<accession>A0A2A2TQ61</accession>
<dbReference type="EMBL" id="NTFS01000005">
    <property type="protein sequence ID" value="PAX60572.1"/>
    <property type="molecule type" value="Genomic_DNA"/>
</dbReference>
<feature type="domain" description="Peptidoglycan binding-like" evidence="1">
    <location>
        <begin position="328"/>
        <end position="383"/>
    </location>
</feature>
<feature type="domain" description="Peptidoglycan binding-like" evidence="1">
    <location>
        <begin position="156"/>
        <end position="209"/>
    </location>
</feature>
<dbReference type="Pfam" id="PF01471">
    <property type="entry name" value="PG_binding_1"/>
    <property type="match status" value="4"/>
</dbReference>
<comment type="caution">
    <text evidence="2">The sequence shown here is derived from an EMBL/GenBank/DDBJ whole genome shotgun (WGS) entry which is preliminary data.</text>
</comment>
<dbReference type="OrthoDB" id="6197780at2"/>
<dbReference type="Gene3D" id="1.10.101.10">
    <property type="entry name" value="PGBD-like superfamily/PGBD"/>
    <property type="match status" value="4"/>
</dbReference>
<keyword evidence="3" id="KW-1185">Reference proteome</keyword>
<evidence type="ECO:0000313" key="2">
    <source>
        <dbReference type="EMBL" id="PAX60572.1"/>
    </source>
</evidence>
<gene>
    <name evidence="2" type="ORF">CK510_00890</name>
</gene>
<sequence length="466" mass="50541">MENTAYLHMTSADNDVSTSTETVSERVGLAFWSWKKLSLCAVMHFLPVALSLSIVSIAGQTLAAKPGTGGAEVSNIQQCLKRLGYFSGPVTGNYGPRTQDAVARYQRANRLPAIGSVGPQTQRLLRSQCNARGTNRPIARNPVNNTSGVLKLGSRGVAVSNLQRNLLRLGYFNGPVNGTFGPQTQQAVILFQRRNGITADGTVGSRTQNTIVALINPNPGNNGFGGDSLPNALNFGDRGPLVQQLQQNLQRLGFFNTTPNGNFGPATRNAVTRFQSQNGIIPNGIADSQTLNRITQALASNPNNPNNPNNPTDGCSVAQGELCVGERSQRVIVLQQRLQQWRVYGGNADGFYGPSTRDAVAQFQRASGLPMTGFVDFRTWQALGFSNNTTPPNVQKPTAENRYIVVVPISANDTLNRVRQLLPQAFSAQSRRGDYVNAGAFVERSDAQRLSEQLRDRGFDARVEYF</sequence>
<name>A0A2A2TQ61_9CYAN</name>